<keyword evidence="6" id="KW-1185">Reference proteome</keyword>
<evidence type="ECO:0000256" key="2">
    <source>
        <dbReference type="ARBA" id="ARBA00022450"/>
    </source>
</evidence>
<dbReference type="InterPro" id="IPR020806">
    <property type="entry name" value="PKS_PP-bd"/>
</dbReference>
<dbReference type="Pfam" id="PF00550">
    <property type="entry name" value="PP-binding"/>
    <property type="match status" value="1"/>
</dbReference>
<dbReference type="InterPro" id="IPR023213">
    <property type="entry name" value="CAT-like_dom_sf"/>
</dbReference>
<dbReference type="InterPro" id="IPR025110">
    <property type="entry name" value="AMP-bd_C"/>
</dbReference>
<dbReference type="InterPro" id="IPR000873">
    <property type="entry name" value="AMP-dep_synth/lig_dom"/>
</dbReference>
<dbReference type="Gene3D" id="1.10.1200.10">
    <property type="entry name" value="ACP-like"/>
    <property type="match status" value="1"/>
</dbReference>
<dbReference type="InterPro" id="IPR010071">
    <property type="entry name" value="AA_adenyl_dom"/>
</dbReference>
<evidence type="ECO:0000256" key="1">
    <source>
        <dbReference type="ARBA" id="ARBA00001957"/>
    </source>
</evidence>
<dbReference type="AlphaFoldDB" id="A0A1H7P9F2"/>
<dbReference type="InterPro" id="IPR036736">
    <property type="entry name" value="ACP-like_sf"/>
</dbReference>
<dbReference type="GO" id="GO:0009239">
    <property type="term" value="P:enterobactin biosynthetic process"/>
    <property type="evidence" value="ECO:0007669"/>
    <property type="project" value="TreeGrafter"/>
</dbReference>
<dbReference type="Gene3D" id="3.30.559.10">
    <property type="entry name" value="Chloramphenicol acetyltransferase-like domain"/>
    <property type="match status" value="1"/>
</dbReference>
<dbReference type="GO" id="GO:0005829">
    <property type="term" value="C:cytosol"/>
    <property type="evidence" value="ECO:0007669"/>
    <property type="project" value="TreeGrafter"/>
</dbReference>
<dbReference type="CDD" id="cd19531">
    <property type="entry name" value="LCL_NRPS-like"/>
    <property type="match status" value="1"/>
</dbReference>
<proteinExistence type="predicted"/>
<dbReference type="Gene3D" id="3.40.50.12780">
    <property type="entry name" value="N-terminal domain of ligase-like"/>
    <property type="match status" value="1"/>
</dbReference>
<dbReference type="InterPro" id="IPR001242">
    <property type="entry name" value="Condensation_dom"/>
</dbReference>
<dbReference type="RefSeq" id="WP_052438340.1">
    <property type="nucleotide sequence ID" value="NZ_BBPN01000003.1"/>
</dbReference>
<comment type="cofactor">
    <cofactor evidence="1">
        <name>pantetheine 4'-phosphate</name>
        <dbReference type="ChEBI" id="CHEBI:47942"/>
    </cofactor>
</comment>
<dbReference type="InterPro" id="IPR009081">
    <property type="entry name" value="PP-bd_ACP"/>
</dbReference>
<keyword evidence="3" id="KW-0597">Phosphoprotein</keyword>
<dbReference type="InterPro" id="IPR020845">
    <property type="entry name" value="AMP-binding_CS"/>
</dbReference>
<sequence length="1042" mass="110660">MPELSPHQERLWFLQQLDPEDASYNIFWVHRLHGALDPAVLGRALDEVVSRHETLRTHYTETDGVPLARTDPSTTIALELVDLDGPGHAPDPGAALRAAHTEVLSRVRRPFDLAAGAPVRATLLRLAPQDHVLCVVVHHIAADGWSIRVLGAEIAHVYEAYAEGKPSPLAPLAHTHGDYTAELLGPEGRARSRAALDHWTGELTGAPDLELPTDLPRAPVRVSTGGLHKTELPTALLADIDKLARAHRCTAFMVLLAAWQVLLARHSGQLDFCVGTPVAGRTRVEHEEVVGCLATTVALRADLSGDPSFDALVDRVRSRTLAAFTHQHMPFAELLGRLEVARDRSRTPVYQTMFALQHIDSDGFALGGGSGDVLEIDYGQAKCDLAMEVWRGPGRTECHLSWSTGLFTADTARRVSERYLTLLRSLVSAPDAPALDADLLPEPERAELLLLGDGPALTATAGATALDRFLVQARATPDAPALDASGGDCHGAAERSVVSYRALDGMSAEIARRLRAHGVAPGDVVGVFVERSPALIAALLGVWRAGAAYLPLDPRYAATRTSLALEDSGARCVLVSSASADRLPQDCATPQVRVDGCETGHDLRSRALDGPPPGAQDTAYVLYTSGSTGRPKGVAVAHGALTAFLDATASLVGGTGPEATWLGLTSVSFDISGLETHLPLTTGGRLVLPDEEQAAGDGTDLARLARERAVTHLQATPTGWQVLLAAGLHAPRITALVGGEALPLPVARELRARTGRAVNLYGPTETTIWSSGWELPPDPPHVLIGTAIPGTRLRVLDRRGRLCPIGVPGELFIGGAGLSQGYLRRPALTADRFVPNPWGAPGARMYRTGDLVRHRADGGLEFLGRLDDQVKVRGHRIELGEVEAALRTAPQVRAAAARLHGDTLVGYVTGDADPAAVRAHLVALLPGYAVPTTVVRLDALPTTLNGKLDRSALPALAPTRAGEPAAVAYEGTAAEMHAIWCEVLGVDAVGPDEDLFDLGGHSLVISRIAARVRDRLGVDLPLHAYFDTPTITGLSRAVEELA</sequence>
<dbReference type="FunFam" id="3.40.50.980:FF:000001">
    <property type="entry name" value="Non-ribosomal peptide synthetase"/>
    <property type="match status" value="1"/>
</dbReference>
<dbReference type="STRING" id="235985.SAMN05414137_107280"/>
<protein>
    <submittedName>
        <fullName evidence="5">Amino acid adenylation domain-containing protein</fullName>
    </submittedName>
</protein>
<dbReference type="PANTHER" id="PTHR45527">
    <property type="entry name" value="NONRIBOSOMAL PEPTIDE SYNTHETASE"/>
    <property type="match status" value="1"/>
</dbReference>
<dbReference type="SUPFAM" id="SSF47336">
    <property type="entry name" value="ACP-like"/>
    <property type="match status" value="1"/>
</dbReference>
<dbReference type="GO" id="GO:0043041">
    <property type="term" value="P:amino acid activation for nonribosomal peptide biosynthetic process"/>
    <property type="evidence" value="ECO:0007669"/>
    <property type="project" value="TreeGrafter"/>
</dbReference>
<dbReference type="GO" id="GO:0009366">
    <property type="term" value="C:enterobactin synthetase complex"/>
    <property type="evidence" value="ECO:0007669"/>
    <property type="project" value="TreeGrafter"/>
</dbReference>
<dbReference type="Gene3D" id="3.30.559.30">
    <property type="entry name" value="Nonribosomal peptide synthetase, condensation domain"/>
    <property type="match status" value="1"/>
</dbReference>
<dbReference type="EMBL" id="FOAZ01000007">
    <property type="protein sequence ID" value="SEL32430.1"/>
    <property type="molecule type" value="Genomic_DNA"/>
</dbReference>
<dbReference type="GO" id="GO:0008610">
    <property type="term" value="P:lipid biosynthetic process"/>
    <property type="evidence" value="ECO:0007669"/>
    <property type="project" value="UniProtKB-ARBA"/>
</dbReference>
<name>A0A1H7P9F2_STRJI</name>
<dbReference type="Pfam" id="PF00501">
    <property type="entry name" value="AMP-binding"/>
    <property type="match status" value="1"/>
</dbReference>
<keyword evidence="2" id="KW-0596">Phosphopantetheine</keyword>
<dbReference type="Gene3D" id="3.30.300.30">
    <property type="match status" value="1"/>
</dbReference>
<dbReference type="PROSITE" id="PS00455">
    <property type="entry name" value="AMP_BINDING"/>
    <property type="match status" value="1"/>
</dbReference>
<dbReference type="InterPro" id="IPR042099">
    <property type="entry name" value="ANL_N_sf"/>
</dbReference>
<accession>A0A1H7P9F2</accession>
<evidence type="ECO:0000313" key="5">
    <source>
        <dbReference type="EMBL" id="SEL32430.1"/>
    </source>
</evidence>
<dbReference type="SMART" id="SM00823">
    <property type="entry name" value="PKS_PP"/>
    <property type="match status" value="1"/>
</dbReference>
<organism evidence="5 6">
    <name type="scientific">Streptacidiphilus jiangxiensis</name>
    <dbReference type="NCBI Taxonomy" id="235985"/>
    <lineage>
        <taxon>Bacteria</taxon>
        <taxon>Bacillati</taxon>
        <taxon>Actinomycetota</taxon>
        <taxon>Actinomycetes</taxon>
        <taxon>Kitasatosporales</taxon>
        <taxon>Streptomycetaceae</taxon>
        <taxon>Streptacidiphilus</taxon>
    </lineage>
</organism>
<evidence type="ECO:0000256" key="3">
    <source>
        <dbReference type="ARBA" id="ARBA00022553"/>
    </source>
</evidence>
<dbReference type="InterPro" id="IPR045851">
    <property type="entry name" value="AMP-bd_C_sf"/>
</dbReference>
<dbReference type="Proteomes" id="UP000183015">
    <property type="component" value="Unassembled WGS sequence"/>
</dbReference>
<dbReference type="Pfam" id="PF13193">
    <property type="entry name" value="AMP-binding_C"/>
    <property type="match status" value="1"/>
</dbReference>
<gene>
    <name evidence="5" type="ORF">SAMN05414137_107280</name>
</gene>
<dbReference type="SUPFAM" id="SSF56801">
    <property type="entry name" value="Acetyl-CoA synthetase-like"/>
    <property type="match status" value="1"/>
</dbReference>
<dbReference type="Pfam" id="PF00668">
    <property type="entry name" value="Condensation"/>
    <property type="match status" value="1"/>
</dbReference>
<reference evidence="6" key="1">
    <citation type="submission" date="2016-10" db="EMBL/GenBank/DDBJ databases">
        <authorList>
            <person name="Varghese N."/>
        </authorList>
    </citation>
    <scope>NUCLEOTIDE SEQUENCE [LARGE SCALE GENOMIC DNA]</scope>
    <source>
        <strain evidence="6">DSM 45096 / BCRC 16803 / CGMCC 4.1857 / CIP 109030 / JCM 12277 / KCTC 19219 / NBRC 100920 / 33214</strain>
    </source>
</reference>
<dbReference type="NCBIfam" id="TIGR01733">
    <property type="entry name" value="AA-adenyl-dom"/>
    <property type="match status" value="1"/>
</dbReference>
<dbReference type="GO" id="GO:0047527">
    <property type="term" value="F:2,3-dihydroxybenzoate-serine ligase activity"/>
    <property type="evidence" value="ECO:0007669"/>
    <property type="project" value="TreeGrafter"/>
</dbReference>
<dbReference type="PANTHER" id="PTHR45527:SF1">
    <property type="entry name" value="FATTY ACID SYNTHASE"/>
    <property type="match status" value="1"/>
</dbReference>
<evidence type="ECO:0000313" key="6">
    <source>
        <dbReference type="Proteomes" id="UP000183015"/>
    </source>
</evidence>
<dbReference type="SUPFAM" id="SSF52777">
    <property type="entry name" value="CoA-dependent acyltransferases"/>
    <property type="match status" value="2"/>
</dbReference>
<evidence type="ECO:0000259" key="4">
    <source>
        <dbReference type="PROSITE" id="PS50075"/>
    </source>
</evidence>
<dbReference type="OrthoDB" id="9778690at2"/>
<feature type="domain" description="Carrier" evidence="4">
    <location>
        <begin position="967"/>
        <end position="1042"/>
    </location>
</feature>
<dbReference type="GO" id="GO:0031177">
    <property type="term" value="F:phosphopantetheine binding"/>
    <property type="evidence" value="ECO:0007669"/>
    <property type="project" value="InterPro"/>
</dbReference>
<dbReference type="PROSITE" id="PS50075">
    <property type="entry name" value="CARRIER"/>
    <property type="match status" value="1"/>
</dbReference>
<dbReference type="eggNOG" id="COG1020">
    <property type="taxonomic scope" value="Bacteria"/>
</dbReference>